<dbReference type="EMBL" id="BSYO01000022">
    <property type="protein sequence ID" value="GMH21068.1"/>
    <property type="molecule type" value="Genomic_DNA"/>
</dbReference>
<protein>
    <submittedName>
        <fullName evidence="1">Uncharacterized protein</fullName>
    </submittedName>
</protein>
<dbReference type="Proteomes" id="UP001279734">
    <property type="component" value="Unassembled WGS sequence"/>
</dbReference>
<evidence type="ECO:0000313" key="1">
    <source>
        <dbReference type="EMBL" id="GMH21068.1"/>
    </source>
</evidence>
<accession>A0AAD3T146</accession>
<gene>
    <name evidence="1" type="ORF">Nepgr_022910</name>
</gene>
<evidence type="ECO:0000313" key="2">
    <source>
        <dbReference type="Proteomes" id="UP001279734"/>
    </source>
</evidence>
<dbReference type="AlphaFoldDB" id="A0AAD3T146"/>
<comment type="caution">
    <text evidence="1">The sequence shown here is derived from an EMBL/GenBank/DDBJ whole genome shotgun (WGS) entry which is preliminary data.</text>
</comment>
<name>A0AAD3T146_NEPGR</name>
<organism evidence="1 2">
    <name type="scientific">Nepenthes gracilis</name>
    <name type="common">Slender pitcher plant</name>
    <dbReference type="NCBI Taxonomy" id="150966"/>
    <lineage>
        <taxon>Eukaryota</taxon>
        <taxon>Viridiplantae</taxon>
        <taxon>Streptophyta</taxon>
        <taxon>Embryophyta</taxon>
        <taxon>Tracheophyta</taxon>
        <taxon>Spermatophyta</taxon>
        <taxon>Magnoliopsida</taxon>
        <taxon>eudicotyledons</taxon>
        <taxon>Gunneridae</taxon>
        <taxon>Pentapetalae</taxon>
        <taxon>Caryophyllales</taxon>
        <taxon>Nepenthaceae</taxon>
        <taxon>Nepenthes</taxon>
    </lineage>
</organism>
<proteinExistence type="predicted"/>
<reference evidence="1" key="1">
    <citation type="submission" date="2023-05" db="EMBL/GenBank/DDBJ databases">
        <title>Nepenthes gracilis genome sequencing.</title>
        <authorList>
            <person name="Fukushima K."/>
        </authorList>
    </citation>
    <scope>NUCLEOTIDE SEQUENCE</scope>
    <source>
        <strain evidence="1">SING2019-196</strain>
    </source>
</reference>
<sequence>MQHQIECMLNLVSSYSQWWDLVLYWRFAVLLLRDDANRLNAGSFLFEAMVLFWLAEGKQLSFVGDSAYCQPVAAAFGCCPAAGSVGIGPVQQIAFFCAELAGVGGDVILMMTVFGSGVPELDILDVNACYPGPLGDLAARRLADMISCWFIAAPAVLGSVGQCCCFL</sequence>
<keyword evidence="2" id="KW-1185">Reference proteome</keyword>